<dbReference type="Gene3D" id="1.10.10.10">
    <property type="entry name" value="Winged helix-like DNA-binding domain superfamily/Winged helix DNA-binding domain"/>
    <property type="match status" value="1"/>
</dbReference>
<reference evidence="3" key="1">
    <citation type="submission" date="2019-10" db="EMBL/GenBank/DDBJ databases">
        <authorList>
            <consortium name="Genoscope - CEA"/>
            <person name="William W."/>
        </authorList>
    </citation>
    <scope>NUCLEOTIDE SEQUENCE [LARGE SCALE GENOMIC DNA]</scope>
    <source>
        <strain evidence="3">BBR_PRJEB10992</strain>
    </source>
</reference>
<dbReference type="PANTHER" id="PTHR42942:SF1">
    <property type="entry name" value="ALKYLTRANSFERASE-LIKE PROTEIN 1"/>
    <property type="match status" value="1"/>
</dbReference>
<dbReference type="RefSeq" id="WP_083616931.1">
    <property type="nucleotide sequence ID" value="NZ_LR734826.1"/>
</dbReference>
<dbReference type="SUPFAM" id="SSF46767">
    <property type="entry name" value="Methylated DNA-protein cysteine methyltransferase, C-terminal domain"/>
    <property type="match status" value="1"/>
</dbReference>
<dbReference type="InterPro" id="IPR036388">
    <property type="entry name" value="WH-like_DNA-bd_sf"/>
</dbReference>
<dbReference type="Proteomes" id="UP000184550">
    <property type="component" value="Unassembled WGS sequence"/>
</dbReference>
<dbReference type="GO" id="GO:0006281">
    <property type="term" value="P:DNA repair"/>
    <property type="evidence" value="ECO:0007669"/>
    <property type="project" value="InterPro"/>
</dbReference>
<name>A0A7Z9BR06_9CYAN</name>
<keyword evidence="4" id="KW-1185">Reference proteome</keyword>
<comment type="caution">
    <text evidence="3">The sequence shown here is derived from an EMBL/GenBank/DDBJ whole genome shotgun (WGS) entry which is preliminary data.</text>
</comment>
<dbReference type="OrthoDB" id="9789813at2"/>
<evidence type="ECO:0000259" key="2">
    <source>
        <dbReference type="Pfam" id="PF01035"/>
    </source>
</evidence>
<protein>
    <submittedName>
        <fullName evidence="3">Alkyltransferase-like protein 1</fullName>
    </submittedName>
</protein>
<proteinExistence type="predicted"/>
<dbReference type="GO" id="GO:0016740">
    <property type="term" value="F:transferase activity"/>
    <property type="evidence" value="ECO:0007669"/>
    <property type="project" value="UniProtKB-KW"/>
</dbReference>
<sequence>MSKYDQIYAIVYQIPRGKVATYGQIAELANLGQQARLVGYALYKIPLETSDIPWHRVINAKGEISHSLWRKGTDYLQRSRLETEGIQFNAQNKINLTQYLWKPQIEGFDPDQPENDKL</sequence>
<feature type="domain" description="Methylated-DNA-[protein]-cysteine S-methyltransferase DNA binding" evidence="2">
    <location>
        <begin position="4"/>
        <end position="86"/>
    </location>
</feature>
<evidence type="ECO:0000256" key="1">
    <source>
        <dbReference type="ARBA" id="ARBA00022763"/>
    </source>
</evidence>
<dbReference type="InterPro" id="IPR036217">
    <property type="entry name" value="MethylDNA_cys_MeTrfase_DNAb"/>
</dbReference>
<dbReference type="InterPro" id="IPR052520">
    <property type="entry name" value="ATL_DNA_repair"/>
</dbReference>
<gene>
    <name evidence="3" type="primary">atl</name>
    <name evidence="3" type="ORF">PL8927_70008</name>
</gene>
<keyword evidence="1" id="KW-0227">DNA damage</keyword>
<dbReference type="Pfam" id="PF01035">
    <property type="entry name" value="DNA_binding_1"/>
    <property type="match status" value="1"/>
</dbReference>
<organism evidence="3 4">
    <name type="scientific">Planktothrix serta PCC 8927</name>
    <dbReference type="NCBI Taxonomy" id="671068"/>
    <lineage>
        <taxon>Bacteria</taxon>
        <taxon>Bacillati</taxon>
        <taxon>Cyanobacteriota</taxon>
        <taxon>Cyanophyceae</taxon>
        <taxon>Oscillatoriophycideae</taxon>
        <taxon>Oscillatoriales</taxon>
        <taxon>Microcoleaceae</taxon>
        <taxon>Planktothrix</taxon>
    </lineage>
</organism>
<dbReference type="CDD" id="cd06445">
    <property type="entry name" value="ATase"/>
    <property type="match status" value="1"/>
</dbReference>
<dbReference type="PANTHER" id="PTHR42942">
    <property type="entry name" value="6-O-METHYLGUANINE DNA METHYLTRANSFERASE"/>
    <property type="match status" value="1"/>
</dbReference>
<dbReference type="EMBL" id="CZCU02000146">
    <property type="protein sequence ID" value="VXD20781.1"/>
    <property type="molecule type" value="Genomic_DNA"/>
</dbReference>
<evidence type="ECO:0000313" key="3">
    <source>
        <dbReference type="EMBL" id="VXD20781.1"/>
    </source>
</evidence>
<dbReference type="InterPro" id="IPR014048">
    <property type="entry name" value="MethylDNA_cys_MeTrfase_DNA-bd"/>
</dbReference>
<dbReference type="AlphaFoldDB" id="A0A7Z9BR06"/>
<evidence type="ECO:0000313" key="4">
    <source>
        <dbReference type="Proteomes" id="UP000184550"/>
    </source>
</evidence>
<accession>A0A7Z9BR06</accession>